<evidence type="ECO:0000256" key="12">
    <source>
        <dbReference type="NCBIfam" id="TIGR00416"/>
    </source>
</evidence>
<dbReference type="CDD" id="cd01121">
    <property type="entry name" value="RadA_SMS_N"/>
    <property type="match status" value="1"/>
</dbReference>
<dbReference type="PANTHER" id="PTHR32472">
    <property type="entry name" value="DNA REPAIR PROTEIN RADA"/>
    <property type="match status" value="1"/>
</dbReference>
<dbReference type="GO" id="GO:0006508">
    <property type="term" value="P:proteolysis"/>
    <property type="evidence" value="ECO:0007669"/>
    <property type="project" value="InterPro"/>
</dbReference>
<dbReference type="InterPro" id="IPR004504">
    <property type="entry name" value="DNA_repair_RadA"/>
</dbReference>
<dbReference type="Pfam" id="PF13481">
    <property type="entry name" value="AAA_25"/>
    <property type="match status" value="1"/>
</dbReference>
<dbReference type="SMART" id="SM00382">
    <property type="entry name" value="AAA"/>
    <property type="match status" value="1"/>
</dbReference>
<dbReference type="InterPro" id="IPR041166">
    <property type="entry name" value="Rubredoxin_2"/>
</dbReference>
<evidence type="ECO:0000256" key="10">
    <source>
        <dbReference type="ARBA" id="ARBA00023204"/>
    </source>
</evidence>
<gene>
    <name evidence="11 16" type="primary">radA</name>
    <name evidence="16" type="ORF">H9714_03035</name>
</gene>
<dbReference type="InterPro" id="IPR008269">
    <property type="entry name" value="Lon_proteolytic"/>
</dbReference>
<evidence type="ECO:0000313" key="16">
    <source>
        <dbReference type="EMBL" id="HJB56505.1"/>
    </source>
</evidence>
<reference evidence="16" key="2">
    <citation type="submission" date="2021-04" db="EMBL/GenBank/DDBJ databases">
        <authorList>
            <person name="Gilroy R."/>
        </authorList>
    </citation>
    <scope>NUCLEOTIDE SEQUENCE</scope>
    <source>
        <strain evidence="16">CHK189-11263</strain>
    </source>
</reference>
<feature type="region of interest" description="Disordered" evidence="14">
    <location>
        <begin position="40"/>
        <end position="65"/>
    </location>
</feature>
<dbReference type="InterPro" id="IPR014721">
    <property type="entry name" value="Ribsml_uS5_D2-typ_fold_subgr"/>
</dbReference>
<evidence type="ECO:0000313" key="17">
    <source>
        <dbReference type="Proteomes" id="UP000824208"/>
    </source>
</evidence>
<dbReference type="GO" id="GO:0008270">
    <property type="term" value="F:zinc ion binding"/>
    <property type="evidence" value="ECO:0007669"/>
    <property type="project" value="UniProtKB-KW"/>
</dbReference>
<evidence type="ECO:0000256" key="8">
    <source>
        <dbReference type="ARBA" id="ARBA00023016"/>
    </source>
</evidence>
<dbReference type="InterPro" id="IPR020568">
    <property type="entry name" value="Ribosomal_Su5_D2-typ_SF"/>
</dbReference>
<keyword evidence="2 11" id="KW-0547">Nucleotide-binding</keyword>
<dbReference type="Proteomes" id="UP000824208">
    <property type="component" value="Unassembled WGS sequence"/>
</dbReference>
<keyword evidence="8 11" id="KW-0346">Stress response</keyword>
<name>A0A9D2S5U2_9FIRM</name>
<dbReference type="PANTHER" id="PTHR32472:SF10">
    <property type="entry name" value="DNA REPAIR PROTEIN RADA-LIKE PROTEIN"/>
    <property type="match status" value="1"/>
</dbReference>
<evidence type="ECO:0000256" key="11">
    <source>
        <dbReference type="HAMAP-Rule" id="MF_01498"/>
    </source>
</evidence>
<dbReference type="SUPFAM" id="SSF54211">
    <property type="entry name" value="Ribosomal protein S5 domain 2-like"/>
    <property type="match status" value="1"/>
</dbReference>
<dbReference type="GO" id="GO:0000725">
    <property type="term" value="P:recombinational repair"/>
    <property type="evidence" value="ECO:0007669"/>
    <property type="project" value="UniProtKB-UniRule"/>
</dbReference>
<dbReference type="InterPro" id="IPR003593">
    <property type="entry name" value="AAA+_ATPase"/>
</dbReference>
<evidence type="ECO:0000256" key="7">
    <source>
        <dbReference type="ARBA" id="ARBA00022840"/>
    </source>
</evidence>
<dbReference type="HAMAP" id="MF_01498">
    <property type="entry name" value="RadA_bact"/>
    <property type="match status" value="1"/>
</dbReference>
<keyword evidence="7 11" id="KW-0067">ATP-binding</keyword>
<evidence type="ECO:0000259" key="15">
    <source>
        <dbReference type="PROSITE" id="PS50162"/>
    </source>
</evidence>
<accession>A0A9D2S5U2</accession>
<keyword evidence="3 11" id="KW-0227">DNA damage</keyword>
<sequence length="460" mass="49497">MKAKTLFYCTECGNELPKWAGQCPACRAWNTIVERPAESVRKKPGASVRSAPAGGLPPGSGRMPRRLGEVETTRELRFETGMSELDRVLGGGAVKGSLVLVGGAPGIGKSTLMLQICDQLCRFATVLYVSGEESERQIKLRAERLQIRDDGLYLLSESNLDDVLEAVHTLKPDILIVDSIQTLYNGDLTAAPGSIGQVKDCTMALMQLAKGEGVTVFVIGHVNKEGSIAGPKVLEHMVDCVLYFEGEQQMTHRILRSVKNRFGATNEIGVFEMADQGLVEVPNPSELLLSGRPQDTPGTCVTCVMEGVRPVLAEVQALLTPTSFNVPRRTSNGFDFNRAMMLLAVLEKRGGLMVGSCDAYINVIGGLNLDEPAADLAMVMALASSFRDKPIPDDLTAIGEVGLTGELRSVGALSQRLSEVHRMGFTKCLIPARGSQSAAVPEGLHLIRVRNIREALAALL</sequence>
<keyword evidence="5" id="KW-0378">Hydrolase</keyword>
<dbReference type="Gene3D" id="3.40.50.300">
    <property type="entry name" value="P-loop containing nucleotide triphosphate hydrolases"/>
    <property type="match status" value="1"/>
</dbReference>
<reference evidence="16" key="1">
    <citation type="journal article" date="2021" name="PeerJ">
        <title>Extensive microbial diversity within the chicken gut microbiome revealed by metagenomics and culture.</title>
        <authorList>
            <person name="Gilroy R."/>
            <person name="Ravi A."/>
            <person name="Getino M."/>
            <person name="Pursley I."/>
            <person name="Horton D.L."/>
            <person name="Alikhan N.F."/>
            <person name="Baker D."/>
            <person name="Gharbi K."/>
            <person name="Hall N."/>
            <person name="Watson M."/>
            <person name="Adriaenssens E.M."/>
            <person name="Foster-Nyarko E."/>
            <person name="Jarju S."/>
            <person name="Secka A."/>
            <person name="Antonio M."/>
            <person name="Oren A."/>
            <person name="Chaudhuri R.R."/>
            <person name="La Ragione R."/>
            <person name="Hildebrand F."/>
            <person name="Pallen M.J."/>
        </authorList>
    </citation>
    <scope>NUCLEOTIDE SEQUENCE</scope>
    <source>
        <strain evidence="16">CHK189-11263</strain>
    </source>
</reference>
<feature type="region of interest" description="Lon-protease-like" evidence="11">
    <location>
        <begin position="358"/>
        <end position="460"/>
    </location>
</feature>
<keyword evidence="6 13" id="KW-0862">Zinc</keyword>
<dbReference type="GO" id="GO:0004252">
    <property type="term" value="F:serine-type endopeptidase activity"/>
    <property type="evidence" value="ECO:0007669"/>
    <property type="project" value="InterPro"/>
</dbReference>
<comment type="domain">
    <text evidence="11">The middle region has homology to RecA with ATPase motifs including the RadA KNRFG motif, while the C-terminus is homologous to Lon protease.</text>
</comment>
<dbReference type="InterPro" id="IPR020588">
    <property type="entry name" value="RecA_ATP-bd"/>
</dbReference>
<comment type="function">
    <text evidence="13">DNA-dependent ATPase involved in processing of recombination intermediates, plays a role in repairing DNA breaks. Stimulates the branch migration of RecA-mediated strand transfer reactions, allowing the 3' invading strand to extend heteroduplex DNA faster. Binds ssDNA in the presence of ADP but not other nucleotides, has ATPase activity that is stimulated by ssDNA and various branched DNA structures, but inhibited by SSB. Does not have RecA's homology-searching function.</text>
</comment>
<evidence type="ECO:0000256" key="6">
    <source>
        <dbReference type="ARBA" id="ARBA00022833"/>
    </source>
</evidence>
<dbReference type="PRINTS" id="PR01874">
    <property type="entry name" value="DNAREPAIRADA"/>
</dbReference>
<dbReference type="PROSITE" id="PS50162">
    <property type="entry name" value="RECA_2"/>
    <property type="match status" value="1"/>
</dbReference>
<evidence type="ECO:0000256" key="9">
    <source>
        <dbReference type="ARBA" id="ARBA00023125"/>
    </source>
</evidence>
<dbReference type="AlphaFoldDB" id="A0A9D2S5U2"/>
<keyword evidence="9 11" id="KW-0238">DNA-binding</keyword>
<dbReference type="Pfam" id="PF05362">
    <property type="entry name" value="Lon_C"/>
    <property type="match status" value="1"/>
</dbReference>
<evidence type="ECO:0000256" key="1">
    <source>
        <dbReference type="ARBA" id="ARBA00022723"/>
    </source>
</evidence>
<dbReference type="EMBL" id="DWYC01000035">
    <property type="protein sequence ID" value="HJB56505.1"/>
    <property type="molecule type" value="Genomic_DNA"/>
</dbReference>
<dbReference type="GO" id="GO:0003684">
    <property type="term" value="F:damaged DNA binding"/>
    <property type="evidence" value="ECO:0007669"/>
    <property type="project" value="InterPro"/>
</dbReference>
<comment type="function">
    <text evidence="11">Plays a role in repairing double-strand DNA breaks, probably involving stabilizing or processing branched DNA or blocked replication forks.</text>
</comment>
<dbReference type="GO" id="GO:0004176">
    <property type="term" value="F:ATP-dependent peptidase activity"/>
    <property type="evidence" value="ECO:0007669"/>
    <property type="project" value="InterPro"/>
</dbReference>
<dbReference type="GO" id="GO:0140664">
    <property type="term" value="F:ATP-dependent DNA damage sensor activity"/>
    <property type="evidence" value="ECO:0007669"/>
    <property type="project" value="InterPro"/>
</dbReference>
<dbReference type="Pfam" id="PF18073">
    <property type="entry name" value="Zn_ribbon_LapB"/>
    <property type="match status" value="1"/>
</dbReference>
<feature type="domain" description="RecA family profile 1" evidence="15">
    <location>
        <begin position="74"/>
        <end position="222"/>
    </location>
</feature>
<keyword evidence="4 13" id="KW-0863">Zinc-finger</keyword>
<dbReference type="NCBIfam" id="TIGR00416">
    <property type="entry name" value="sms"/>
    <property type="match status" value="1"/>
</dbReference>
<evidence type="ECO:0000256" key="4">
    <source>
        <dbReference type="ARBA" id="ARBA00022771"/>
    </source>
</evidence>
<evidence type="ECO:0000256" key="5">
    <source>
        <dbReference type="ARBA" id="ARBA00022801"/>
    </source>
</evidence>
<evidence type="ECO:0000256" key="13">
    <source>
        <dbReference type="RuleBase" id="RU003555"/>
    </source>
</evidence>
<keyword evidence="1 11" id="KW-0479">Metal-binding</keyword>
<comment type="similarity">
    <text evidence="11 13">Belongs to the RecA family. RadA subfamily.</text>
</comment>
<evidence type="ECO:0000256" key="2">
    <source>
        <dbReference type="ARBA" id="ARBA00022741"/>
    </source>
</evidence>
<dbReference type="GO" id="GO:0005524">
    <property type="term" value="F:ATP binding"/>
    <property type="evidence" value="ECO:0007669"/>
    <property type="project" value="UniProtKB-UniRule"/>
</dbReference>
<dbReference type="FunFam" id="3.40.50.300:FF:000050">
    <property type="entry name" value="DNA repair protein RadA"/>
    <property type="match status" value="1"/>
</dbReference>
<evidence type="ECO:0000256" key="14">
    <source>
        <dbReference type="SAM" id="MobiDB-lite"/>
    </source>
</evidence>
<dbReference type="Gene3D" id="3.30.230.10">
    <property type="match status" value="1"/>
</dbReference>
<dbReference type="SUPFAM" id="SSF52540">
    <property type="entry name" value="P-loop containing nucleoside triphosphate hydrolases"/>
    <property type="match status" value="1"/>
</dbReference>
<evidence type="ECO:0000256" key="3">
    <source>
        <dbReference type="ARBA" id="ARBA00022763"/>
    </source>
</evidence>
<comment type="caution">
    <text evidence="16">The sequence shown here is derived from an EMBL/GenBank/DDBJ whole genome shotgun (WGS) entry which is preliminary data.</text>
</comment>
<protein>
    <recommendedName>
        <fullName evidence="11 12">DNA repair protein RadA</fullName>
    </recommendedName>
</protein>
<feature type="binding site" evidence="11">
    <location>
        <begin position="103"/>
        <end position="110"/>
    </location>
    <ligand>
        <name>ATP</name>
        <dbReference type="ChEBI" id="CHEBI:30616"/>
    </ligand>
</feature>
<keyword evidence="10 11" id="KW-0234">DNA repair</keyword>
<proteinExistence type="inferred from homology"/>
<dbReference type="GO" id="GO:0005829">
    <property type="term" value="C:cytosol"/>
    <property type="evidence" value="ECO:0007669"/>
    <property type="project" value="TreeGrafter"/>
</dbReference>
<feature type="short sequence motif" description="RadA KNRFG motif" evidence="11">
    <location>
        <begin position="259"/>
        <end position="263"/>
    </location>
</feature>
<organism evidence="16 17">
    <name type="scientific">Candidatus Flavonifractor intestinipullorum</name>
    <dbReference type="NCBI Taxonomy" id="2838587"/>
    <lineage>
        <taxon>Bacteria</taxon>
        <taxon>Bacillati</taxon>
        <taxon>Bacillota</taxon>
        <taxon>Clostridia</taxon>
        <taxon>Eubacteriales</taxon>
        <taxon>Oscillospiraceae</taxon>
        <taxon>Flavonifractor</taxon>
    </lineage>
</organism>
<dbReference type="InterPro" id="IPR027417">
    <property type="entry name" value="P-loop_NTPase"/>
</dbReference>